<dbReference type="PANTHER" id="PTHR46917:SF1">
    <property type="entry name" value="MORN REPEAT-CONTAINING PROTEIN 2"/>
    <property type="match status" value="1"/>
</dbReference>
<dbReference type="InterPro" id="IPR052849">
    <property type="entry name" value="MORN_repeat_protein"/>
</dbReference>
<evidence type="ECO:0000313" key="2">
    <source>
        <dbReference type="Proteomes" id="UP001566132"/>
    </source>
</evidence>
<protein>
    <submittedName>
        <fullName evidence="1">Uncharacterized protein</fullName>
    </submittedName>
</protein>
<dbReference type="SUPFAM" id="SSF82185">
    <property type="entry name" value="Histone H3 K4-specific methyltransferase SET7/9 N-terminal domain"/>
    <property type="match status" value="1"/>
</dbReference>
<accession>A0ABD1EIK4</accession>
<gene>
    <name evidence="1" type="ORF">ABEB36_009995</name>
</gene>
<proteinExistence type="predicted"/>
<sequence>MPKKSKKSKSTGKSSLEPDKQLTAYAELIAQDPNFYVGISKFVLPNGDQYEGEFCAHVNGLLWRQGKGKYLTKDGQNYEGEWDGDKLIDNKDVVITYPDGVKYIGPLIKSKYSGTGIYQLEENVSLTCNFQDNKPTGDVILIDPNGKTWHGFAESDNCLLIQEHAFYRNIGKDLGKGRCKLETSKRLSKDSVASSQKSRKPSLETSLKYKDLRDFEKTIFAKSKKTSSGVEISEWYQDYKQYYDTYAHIICKVKSAGESSLNIEERKWYMKYKDFEKKYLKILNDRKNKEVPLDDENLFELIHSQDYKLQNKPVSVFYPRNEAFEKNTDNCDSTCEC</sequence>
<comment type="caution">
    <text evidence="1">The sequence shown here is derived from an EMBL/GenBank/DDBJ whole genome shotgun (WGS) entry which is preliminary data.</text>
</comment>
<reference evidence="1 2" key="1">
    <citation type="submission" date="2024-05" db="EMBL/GenBank/DDBJ databases">
        <title>Genetic variation in Jamaican populations of the coffee berry borer (Hypothenemus hampei).</title>
        <authorList>
            <person name="Errbii M."/>
            <person name="Myrie A."/>
        </authorList>
    </citation>
    <scope>NUCLEOTIDE SEQUENCE [LARGE SCALE GENOMIC DNA]</scope>
    <source>
        <strain evidence="1">JA-Hopewell-2020-01-JO</strain>
        <tissue evidence="1">Whole body</tissue>
    </source>
</reference>
<name>A0ABD1EIK4_HYPHA</name>
<evidence type="ECO:0000313" key="1">
    <source>
        <dbReference type="EMBL" id="KAL1494389.1"/>
    </source>
</evidence>
<dbReference type="EMBL" id="JBDJPC010000007">
    <property type="protein sequence ID" value="KAL1494389.1"/>
    <property type="molecule type" value="Genomic_DNA"/>
</dbReference>
<dbReference type="Proteomes" id="UP001566132">
    <property type="component" value="Unassembled WGS sequence"/>
</dbReference>
<dbReference type="PANTHER" id="PTHR46917">
    <property type="entry name" value="MORN REPEAT-CONTAINING PROTEIN 2"/>
    <property type="match status" value="1"/>
</dbReference>
<keyword evidence="2" id="KW-1185">Reference proteome</keyword>
<dbReference type="Gene3D" id="2.20.110.10">
    <property type="entry name" value="Histone H3 K4-specific methyltransferase SET7/9 N-terminal domain"/>
    <property type="match status" value="1"/>
</dbReference>
<organism evidence="1 2">
    <name type="scientific">Hypothenemus hampei</name>
    <name type="common">Coffee berry borer</name>
    <dbReference type="NCBI Taxonomy" id="57062"/>
    <lineage>
        <taxon>Eukaryota</taxon>
        <taxon>Metazoa</taxon>
        <taxon>Ecdysozoa</taxon>
        <taxon>Arthropoda</taxon>
        <taxon>Hexapoda</taxon>
        <taxon>Insecta</taxon>
        <taxon>Pterygota</taxon>
        <taxon>Neoptera</taxon>
        <taxon>Endopterygota</taxon>
        <taxon>Coleoptera</taxon>
        <taxon>Polyphaga</taxon>
        <taxon>Cucujiformia</taxon>
        <taxon>Curculionidae</taxon>
        <taxon>Scolytinae</taxon>
        <taxon>Hypothenemus</taxon>
    </lineage>
</organism>
<dbReference type="AlphaFoldDB" id="A0ABD1EIK4"/>